<dbReference type="Gene3D" id="3.90.1100.10">
    <property type="match status" value="1"/>
</dbReference>
<dbReference type="SUPFAM" id="SSF64484">
    <property type="entry name" value="beta and beta-prime subunits of DNA dependent RNA-polymerase"/>
    <property type="match status" value="1"/>
</dbReference>
<dbReference type="Gene3D" id="2.40.50.150">
    <property type="match status" value="1"/>
</dbReference>
<dbReference type="Gene3D" id="2.40.270.10">
    <property type="entry name" value="DNA-directed RNA polymerase, subunit 2, domain 6"/>
    <property type="match status" value="1"/>
</dbReference>
<feature type="domain" description="RNA polymerase beta subunit protrusion" evidence="13">
    <location>
        <begin position="21"/>
        <end position="362"/>
    </location>
</feature>
<dbReference type="GO" id="GO:0000428">
    <property type="term" value="C:DNA-directed RNA polymerase complex"/>
    <property type="evidence" value="ECO:0007669"/>
    <property type="project" value="UniProtKB-KW"/>
</dbReference>
<accession>A0A1F4T7E1</accession>
<evidence type="ECO:0000313" key="17">
    <source>
        <dbReference type="Proteomes" id="UP000178602"/>
    </source>
</evidence>
<feature type="domain" description="RNA polymerase Rpb2" evidence="12">
    <location>
        <begin position="133"/>
        <end position="318"/>
    </location>
</feature>
<feature type="compositionally biased region" description="Basic and acidic residues" evidence="9">
    <location>
        <begin position="1064"/>
        <end position="1075"/>
    </location>
</feature>
<name>A0A1F4T7E1_UNCSA</name>
<dbReference type="GO" id="GO:0032549">
    <property type="term" value="F:ribonucleoside binding"/>
    <property type="evidence" value="ECO:0007669"/>
    <property type="project" value="InterPro"/>
</dbReference>
<dbReference type="PROSITE" id="PS01166">
    <property type="entry name" value="RNA_POL_BETA"/>
    <property type="match status" value="1"/>
</dbReference>
<dbReference type="InterPro" id="IPR015712">
    <property type="entry name" value="DNA-dir_RNA_pol_su2"/>
</dbReference>
<keyword evidence="2 6" id="KW-0808">Transferase</keyword>
<dbReference type="InterPro" id="IPR007645">
    <property type="entry name" value="RNA_pol_Rpb2_3"/>
</dbReference>
<comment type="caution">
    <text evidence="16">The sequence shown here is derived from an EMBL/GenBank/DDBJ whole genome shotgun (WGS) entry which is preliminary data.</text>
</comment>
<dbReference type="Gene3D" id="2.30.150.10">
    <property type="entry name" value="DNA-directed RNA polymerase, beta subunit, external 1 domain"/>
    <property type="match status" value="1"/>
</dbReference>
<sequence>MTGRRKFFQTRSRKVIEPPDLLELQRDSFKWFLEEGLPEELRLVSPIKGYQGGLELSFTGKCSYGKPKYPTEECLIRETTYSVPMKVEARLLNKETKEIKSQEVFIGDLPMMTERGTFIINGAERVIVSQLVRSPGVYFRESKKNERTGKIIYYAMVVPDRGAWLEIETDASNSLSVRINRARKIPVTMFLSAIGATEEETLKALPEGEHRRKSLKDCPILPRDEALIEIYKRLRPGDPVTQEGAQVYLNNLFFNARRYDLGKVGRYKLNRRLGVKIEEEKTMLTKVDILAMVENLVNINNGDGMPDDIDHLGNRRIRAVGELLQRQIRVGFARVEKLVKEQMMIKGAEPLTPGQLVNVRPLQAVIKEFFGSSQLSQFMDQTNPLAELTHKRRLSALGPGGLSRERAGFEVRDIHPSHYGRICPIETPEGPNAGLIGSLSTYARVNKYGFIESPYRKVEKGRITNKVEYQTADVSDFFRIASFDVKLDDDGKIIDKNCTVSYKRKFILATPDEIDYMAVAPEQIIGVTTAMIPFVEHDDANRALMGANMQRQSVPLLSPEAPIVGTGWEARVAKDSRSLVTAKNPGKVIRVDANEVTIQRDNKAKDVYKLTSFGRSNQDTLVHQRPRVKLGQMVKVGEPVADSSATRDGELALGKNVLVALMPFEGFNYEDAIILSERLVKKDVFTTVHIQRLEVEVRATKLGMEEITREIPNVGEEAIANLDDRGVIVAGSEVEPGDVLVGKVTPKGETELPAEEKLLRAIFGDKARDMRDTSLRVPPGETGKVIAVRSFSRENGDELPPGVHELVRVYIAQLRKISVGDKIAGRHGNKGVVAKVMPEEDMPYLPDGTPVDVILNPLGVPSRMNIGQIFELMLGQAGWSLGRKYEMPPFDEAFEENASLNTIENELLEASTRKDFPWVNKSGKVELIDARSGRPFGRKVAVGKMYLMKLIHLVDDKMHARSTGPYSLITQQPLGGKAQFGGQRFGEMEVWALYAYGAAHTLQEILTIKSDDVVGRSRAYEAILKGKSMGKPGMPESFKVLLKELRGLALDMKTITREGKEINIDEDTRSARERTPQIFGRSRSSGGEKLAD</sequence>
<evidence type="ECO:0000256" key="5">
    <source>
        <dbReference type="ARBA" id="ARBA00048552"/>
    </source>
</evidence>
<dbReference type="InterPro" id="IPR037034">
    <property type="entry name" value="RNA_pol_Rpb2_2_sf"/>
</dbReference>
<feature type="region of interest" description="Disordered" evidence="9">
    <location>
        <begin position="1064"/>
        <end position="1092"/>
    </location>
</feature>
<evidence type="ECO:0000256" key="9">
    <source>
        <dbReference type="SAM" id="MobiDB-lite"/>
    </source>
</evidence>
<feature type="domain" description="RNA polymerase Rpb2" evidence="14">
    <location>
        <begin position="377"/>
        <end position="445"/>
    </location>
</feature>
<evidence type="ECO:0000259" key="10">
    <source>
        <dbReference type="Pfam" id="PF00562"/>
    </source>
</evidence>
<dbReference type="AlphaFoldDB" id="A0A1F4T7E1"/>
<keyword evidence="4 6" id="KW-0804">Transcription</keyword>
<dbReference type="InterPro" id="IPR042107">
    <property type="entry name" value="DNA-dir_RNA_pol_bsu_ext_1_sf"/>
</dbReference>
<dbReference type="InterPro" id="IPR019462">
    <property type="entry name" value="DNA-dir_RNA_pol_bsu_external_1"/>
</dbReference>
<dbReference type="Proteomes" id="UP000178602">
    <property type="component" value="Unassembled WGS sequence"/>
</dbReference>
<evidence type="ECO:0000259" key="14">
    <source>
        <dbReference type="Pfam" id="PF04565"/>
    </source>
</evidence>
<dbReference type="InterPro" id="IPR007641">
    <property type="entry name" value="RNA_pol_Rpb2_7"/>
</dbReference>
<dbReference type="Gene3D" id="3.90.1800.10">
    <property type="entry name" value="RNA polymerase alpha subunit dimerisation domain"/>
    <property type="match status" value="1"/>
</dbReference>
<gene>
    <name evidence="6" type="primary">rpoB</name>
    <name evidence="16" type="ORF">A3K49_03310</name>
</gene>
<dbReference type="InterPro" id="IPR014724">
    <property type="entry name" value="RNA_pol_RPB2_OB-fold"/>
</dbReference>
<dbReference type="Pfam" id="PF04561">
    <property type="entry name" value="RNA_pol_Rpb2_2"/>
    <property type="match status" value="1"/>
</dbReference>
<dbReference type="InterPro" id="IPR007642">
    <property type="entry name" value="RNA_pol_Rpb2_2"/>
</dbReference>
<dbReference type="CDD" id="cd00653">
    <property type="entry name" value="RNA_pol_B_RPB2"/>
    <property type="match status" value="1"/>
</dbReference>
<dbReference type="HAMAP" id="MF_01321">
    <property type="entry name" value="RNApol_bact_RpoB"/>
    <property type="match status" value="1"/>
</dbReference>
<evidence type="ECO:0000256" key="4">
    <source>
        <dbReference type="ARBA" id="ARBA00023163"/>
    </source>
</evidence>
<dbReference type="Pfam" id="PF04565">
    <property type="entry name" value="RNA_pol_Rpb2_3"/>
    <property type="match status" value="1"/>
</dbReference>
<evidence type="ECO:0000313" key="16">
    <source>
        <dbReference type="EMBL" id="OGC28013.1"/>
    </source>
</evidence>
<dbReference type="InterPro" id="IPR007121">
    <property type="entry name" value="RNA_pol_bsu_CS"/>
</dbReference>
<dbReference type="InterPro" id="IPR010243">
    <property type="entry name" value="RNA_pol_bsu_bac"/>
</dbReference>
<evidence type="ECO:0000256" key="6">
    <source>
        <dbReference type="HAMAP-Rule" id="MF_01321"/>
    </source>
</evidence>
<dbReference type="GO" id="GO:0006351">
    <property type="term" value="P:DNA-templated transcription"/>
    <property type="evidence" value="ECO:0007669"/>
    <property type="project" value="UniProtKB-UniRule"/>
</dbReference>
<dbReference type="NCBIfam" id="TIGR02013">
    <property type="entry name" value="rpoB"/>
    <property type="match status" value="1"/>
</dbReference>
<proteinExistence type="inferred from homology"/>
<dbReference type="EC" id="2.7.7.6" evidence="6 8"/>
<keyword evidence="3 6" id="KW-0548">Nucleotidyltransferase</keyword>
<dbReference type="PANTHER" id="PTHR20856">
    <property type="entry name" value="DNA-DIRECTED RNA POLYMERASE I SUBUNIT 2"/>
    <property type="match status" value="1"/>
</dbReference>
<dbReference type="Pfam" id="PF10385">
    <property type="entry name" value="RNA_pol_Rpb2_45"/>
    <property type="match status" value="1"/>
</dbReference>
<dbReference type="EMBL" id="MEUG01000001">
    <property type="protein sequence ID" value="OGC28013.1"/>
    <property type="molecule type" value="Genomic_DNA"/>
</dbReference>
<dbReference type="Pfam" id="PF00562">
    <property type="entry name" value="RNA_pol_Rpb2_6"/>
    <property type="match status" value="1"/>
</dbReference>
<evidence type="ECO:0000256" key="8">
    <source>
        <dbReference type="RuleBase" id="RU363031"/>
    </source>
</evidence>
<organism evidence="16 17">
    <name type="scientific">candidate division WOR-1 bacterium RIFOXYC12_FULL_54_18</name>
    <dbReference type="NCBI Taxonomy" id="1802584"/>
    <lineage>
        <taxon>Bacteria</taxon>
        <taxon>Bacillati</taxon>
        <taxon>Saganbacteria</taxon>
    </lineage>
</organism>
<dbReference type="GO" id="GO:0003899">
    <property type="term" value="F:DNA-directed RNA polymerase activity"/>
    <property type="evidence" value="ECO:0007669"/>
    <property type="project" value="UniProtKB-UniRule"/>
</dbReference>
<comment type="catalytic activity">
    <reaction evidence="5 6 8">
        <text>RNA(n) + a ribonucleoside 5'-triphosphate = RNA(n+1) + diphosphate</text>
        <dbReference type="Rhea" id="RHEA:21248"/>
        <dbReference type="Rhea" id="RHEA-COMP:14527"/>
        <dbReference type="Rhea" id="RHEA-COMP:17342"/>
        <dbReference type="ChEBI" id="CHEBI:33019"/>
        <dbReference type="ChEBI" id="CHEBI:61557"/>
        <dbReference type="ChEBI" id="CHEBI:140395"/>
        <dbReference type="EC" id="2.7.7.6"/>
    </reaction>
</comment>
<evidence type="ECO:0000256" key="2">
    <source>
        <dbReference type="ARBA" id="ARBA00022679"/>
    </source>
</evidence>
<dbReference type="NCBIfam" id="NF001616">
    <property type="entry name" value="PRK00405.1"/>
    <property type="match status" value="1"/>
</dbReference>
<feature type="domain" description="DNA-directed RNA polymerase subunit 2 hybrid-binding" evidence="10">
    <location>
        <begin position="582"/>
        <end position="979"/>
    </location>
</feature>
<evidence type="ECO:0000256" key="7">
    <source>
        <dbReference type="RuleBase" id="RU000434"/>
    </source>
</evidence>
<evidence type="ECO:0000259" key="13">
    <source>
        <dbReference type="Pfam" id="PF04563"/>
    </source>
</evidence>
<feature type="domain" description="RNA polymerase Rpb2" evidence="11">
    <location>
        <begin position="981"/>
        <end position="1056"/>
    </location>
</feature>
<protein>
    <recommendedName>
        <fullName evidence="6 8">DNA-directed RNA polymerase subunit beta</fullName>
        <shortName evidence="6">RNAP subunit beta</shortName>
        <ecNumber evidence="6 8">2.7.7.6</ecNumber>
    </recommendedName>
    <alternativeName>
        <fullName evidence="6">RNA polymerase subunit beta</fullName>
    </alternativeName>
    <alternativeName>
        <fullName evidence="6">Transcriptase subunit beta</fullName>
    </alternativeName>
</protein>
<dbReference type="InterPro" id="IPR007644">
    <property type="entry name" value="RNA_pol_bsu_protrusion"/>
</dbReference>
<keyword evidence="1 6" id="KW-0240">DNA-directed RNA polymerase</keyword>
<evidence type="ECO:0000256" key="3">
    <source>
        <dbReference type="ARBA" id="ARBA00022695"/>
    </source>
</evidence>
<comment type="subunit">
    <text evidence="6 8">The RNAP catalytic core consists of 2 alpha, 1 beta, 1 beta' and 1 omega subunit. When a sigma factor is associated with the core the holoenzyme is formed, which can initiate transcription.</text>
</comment>
<comment type="similarity">
    <text evidence="6 7">Belongs to the RNA polymerase beta chain family.</text>
</comment>
<reference evidence="16 17" key="1">
    <citation type="journal article" date="2016" name="Nat. Commun.">
        <title>Thousands of microbial genomes shed light on interconnected biogeochemical processes in an aquifer system.</title>
        <authorList>
            <person name="Anantharaman K."/>
            <person name="Brown C.T."/>
            <person name="Hug L.A."/>
            <person name="Sharon I."/>
            <person name="Castelle C.J."/>
            <person name="Probst A.J."/>
            <person name="Thomas B.C."/>
            <person name="Singh A."/>
            <person name="Wilkins M.J."/>
            <person name="Karaoz U."/>
            <person name="Brodie E.L."/>
            <person name="Williams K.H."/>
            <person name="Hubbard S.S."/>
            <person name="Banfield J.F."/>
        </authorList>
    </citation>
    <scope>NUCLEOTIDE SEQUENCE [LARGE SCALE GENOMIC DNA]</scope>
</reference>
<evidence type="ECO:0000256" key="1">
    <source>
        <dbReference type="ARBA" id="ARBA00022478"/>
    </source>
</evidence>
<dbReference type="Pfam" id="PF04563">
    <property type="entry name" value="RNA_pol_Rpb2_1"/>
    <property type="match status" value="1"/>
</dbReference>
<dbReference type="InterPro" id="IPR007120">
    <property type="entry name" value="DNA-dir_RNAP_su2_dom"/>
</dbReference>
<evidence type="ECO:0000259" key="11">
    <source>
        <dbReference type="Pfam" id="PF04560"/>
    </source>
</evidence>
<comment type="function">
    <text evidence="6 8">DNA-dependent RNA polymerase catalyzes the transcription of DNA into RNA using the four ribonucleoside triphosphates as substrates.</text>
</comment>
<evidence type="ECO:0000259" key="15">
    <source>
        <dbReference type="Pfam" id="PF10385"/>
    </source>
</evidence>
<dbReference type="InterPro" id="IPR037033">
    <property type="entry name" value="DNA-dir_RNAP_su2_hyb_sf"/>
</dbReference>
<dbReference type="Pfam" id="PF04560">
    <property type="entry name" value="RNA_pol_Rpb2_7"/>
    <property type="match status" value="1"/>
</dbReference>
<dbReference type="Gene3D" id="2.40.50.100">
    <property type="match status" value="1"/>
</dbReference>
<evidence type="ECO:0000259" key="12">
    <source>
        <dbReference type="Pfam" id="PF04561"/>
    </source>
</evidence>
<feature type="domain" description="DNA-directed RNA polymerase beta subunit external 1" evidence="15">
    <location>
        <begin position="455"/>
        <end position="520"/>
    </location>
</feature>
<dbReference type="GO" id="GO:0003677">
    <property type="term" value="F:DNA binding"/>
    <property type="evidence" value="ECO:0007669"/>
    <property type="project" value="UniProtKB-UniRule"/>
</dbReference>
<dbReference type="Gene3D" id="3.90.1110.10">
    <property type="entry name" value="RNA polymerase Rpb2, domain 2"/>
    <property type="match status" value="1"/>
</dbReference>